<organism evidence="11">
    <name type="scientific">viral metagenome</name>
    <dbReference type="NCBI Taxonomy" id="1070528"/>
    <lineage>
        <taxon>unclassified sequences</taxon>
        <taxon>metagenomes</taxon>
        <taxon>organismal metagenomes</taxon>
    </lineage>
</organism>
<dbReference type="SUPFAM" id="SSF52402">
    <property type="entry name" value="Adenine nucleotide alpha hydrolases-like"/>
    <property type="match status" value="1"/>
</dbReference>
<evidence type="ECO:0000256" key="9">
    <source>
        <dbReference type="ARBA" id="ARBA00048741"/>
    </source>
</evidence>
<evidence type="ECO:0000256" key="2">
    <source>
        <dbReference type="ARBA" id="ARBA00012737"/>
    </source>
</evidence>
<dbReference type="NCBIfam" id="TIGR01536">
    <property type="entry name" value="asn_synth_AEB"/>
    <property type="match status" value="1"/>
</dbReference>
<name>A0A6C0AJZ3_9ZZZZ</name>
<dbReference type="EMBL" id="MN740675">
    <property type="protein sequence ID" value="QHS80104.1"/>
    <property type="molecule type" value="Genomic_DNA"/>
</dbReference>
<accession>A0A6C0AJZ3</accession>
<dbReference type="PANTHER" id="PTHR11772">
    <property type="entry name" value="ASPARAGINE SYNTHETASE"/>
    <property type="match status" value="1"/>
</dbReference>
<proteinExistence type="predicted"/>
<dbReference type="Pfam" id="PF13537">
    <property type="entry name" value="GATase_7"/>
    <property type="match status" value="1"/>
</dbReference>
<dbReference type="SUPFAM" id="SSF56235">
    <property type="entry name" value="N-terminal nucleophile aminohydrolases (Ntn hydrolases)"/>
    <property type="match status" value="1"/>
</dbReference>
<dbReference type="Gene3D" id="3.60.20.10">
    <property type="entry name" value="Glutamine Phosphoribosylpyrophosphate, subunit 1, domain 1"/>
    <property type="match status" value="1"/>
</dbReference>
<dbReference type="PROSITE" id="PS51278">
    <property type="entry name" value="GATASE_TYPE_2"/>
    <property type="match status" value="1"/>
</dbReference>
<dbReference type="CDD" id="cd01991">
    <property type="entry name" value="Asn_synthase_B_C"/>
    <property type="match status" value="1"/>
</dbReference>
<dbReference type="GO" id="GO:0004066">
    <property type="term" value="F:asparagine synthase (glutamine-hydrolyzing) activity"/>
    <property type="evidence" value="ECO:0007669"/>
    <property type="project" value="UniProtKB-EC"/>
</dbReference>
<evidence type="ECO:0000256" key="7">
    <source>
        <dbReference type="ARBA" id="ARBA00022888"/>
    </source>
</evidence>
<reference evidence="11" key="1">
    <citation type="journal article" date="2020" name="Nature">
        <title>Giant virus diversity and host interactions through global metagenomics.</title>
        <authorList>
            <person name="Schulz F."/>
            <person name="Roux S."/>
            <person name="Paez-Espino D."/>
            <person name="Jungbluth S."/>
            <person name="Walsh D.A."/>
            <person name="Denef V.J."/>
            <person name="McMahon K.D."/>
            <person name="Konstantinidis K.T."/>
            <person name="Eloe-Fadrosh E.A."/>
            <person name="Kyrpides N.C."/>
            <person name="Woyke T."/>
        </authorList>
    </citation>
    <scope>NUCLEOTIDE SEQUENCE</scope>
    <source>
        <strain evidence="11">GVMAG-S-1039698-54</strain>
    </source>
</reference>
<evidence type="ECO:0000256" key="8">
    <source>
        <dbReference type="ARBA" id="ARBA00030234"/>
    </source>
</evidence>
<feature type="domain" description="Glutamine amidotransferase type-2" evidence="10">
    <location>
        <begin position="2"/>
        <end position="199"/>
    </location>
</feature>
<dbReference type="InterPro" id="IPR014729">
    <property type="entry name" value="Rossmann-like_a/b/a_fold"/>
</dbReference>
<sequence>MCGIFGILNNDNKKEEITTSFLKGKGRGPERSVLNFYETQQEDNNIVLGFHRLAINGYNVDNSEQPFEKKNCILICNGEIYNWKYLLETLLKTENIDYGTSDCEIILHLYKKYGIEYTYQVLDGVFSFILYDQMLQKIYVCRDMYGVRPLFIGMESKSLGQFQYFLGSEMKMFIDLQKDENSMFITQVKPGCIYTFDIGTMYKIKDMKCNSFMNYVLYNENIILDNIRNSLIEAVKKRVDNTDRPIACLLSGGLDSSLITGLVSKVLGGSRVQTFSIGMNGSEDLKYARKVADYLGTNHTSITLEQDDFLNAIEEVIYSIESYDTTTVRASVGNWLVSKYIKENSDCKVVFNGDGSDEVTGGYMYIHCAPNSFDFDKECRKLLDNIHYYDVLRSDRSISSHGLEARTPFLDRSFVQTYLSIPPDKRFHVNNNKCEKYLLRKAFEKMNILPNEVLWRTKEAFSDGVSDSKKSWYEVVQDYVKEKIYNVKNVDIYIQQKIDYYKWTKNLPKTLEQLYYREIFHKYYKNADNVIPEFWMPNFVEASDASARTLDIYKKHTNVEEE</sequence>
<evidence type="ECO:0000256" key="1">
    <source>
        <dbReference type="ARBA" id="ARBA00005187"/>
    </source>
</evidence>
<evidence type="ECO:0000256" key="4">
    <source>
        <dbReference type="ARBA" id="ARBA00022605"/>
    </source>
</evidence>
<dbReference type="InterPro" id="IPR050795">
    <property type="entry name" value="Asn_Synthetase"/>
</dbReference>
<dbReference type="InterPro" id="IPR006426">
    <property type="entry name" value="Asn_synth_AEB"/>
</dbReference>
<dbReference type="AlphaFoldDB" id="A0A6C0AJZ3"/>
<dbReference type="GO" id="GO:0006529">
    <property type="term" value="P:asparagine biosynthetic process"/>
    <property type="evidence" value="ECO:0007669"/>
    <property type="project" value="UniProtKB-KW"/>
</dbReference>
<dbReference type="EC" id="6.3.5.4" evidence="2"/>
<evidence type="ECO:0000256" key="5">
    <source>
        <dbReference type="ARBA" id="ARBA00022741"/>
    </source>
</evidence>
<comment type="pathway">
    <text evidence="1">Amino-acid biosynthesis; L-asparagine biosynthesis; L-asparagine from L-aspartate (L-Gln route): step 1/1.</text>
</comment>
<dbReference type="Pfam" id="PF00733">
    <property type="entry name" value="Asn_synthase"/>
    <property type="match status" value="2"/>
</dbReference>
<protein>
    <recommendedName>
        <fullName evidence="2">asparagine synthase (glutamine-hydrolyzing)</fullName>
        <ecNumber evidence="2">6.3.5.4</ecNumber>
    </recommendedName>
    <alternativeName>
        <fullName evidence="8">Glutamine-dependent asparagine synthetase</fullName>
    </alternativeName>
</protein>
<evidence type="ECO:0000256" key="3">
    <source>
        <dbReference type="ARBA" id="ARBA00022598"/>
    </source>
</evidence>
<dbReference type="GO" id="GO:0005524">
    <property type="term" value="F:ATP binding"/>
    <property type="evidence" value="ECO:0007669"/>
    <property type="project" value="UniProtKB-KW"/>
</dbReference>
<dbReference type="InterPro" id="IPR029055">
    <property type="entry name" value="Ntn_hydrolases_N"/>
</dbReference>
<keyword evidence="3" id="KW-0436">Ligase</keyword>
<dbReference type="InterPro" id="IPR017932">
    <property type="entry name" value="GATase_2_dom"/>
</dbReference>
<evidence type="ECO:0000259" key="10">
    <source>
        <dbReference type="PROSITE" id="PS51278"/>
    </source>
</evidence>
<keyword evidence="7" id="KW-0061">Asparagine biosynthesis</keyword>
<dbReference type="PANTHER" id="PTHR11772:SF23">
    <property type="entry name" value="ASPARAGINE SYNTHETASE [GLUTAMINE-HYDROLYZING]"/>
    <property type="match status" value="1"/>
</dbReference>
<keyword evidence="4" id="KW-0028">Amino-acid biosynthesis</keyword>
<dbReference type="GO" id="GO:0005829">
    <property type="term" value="C:cytosol"/>
    <property type="evidence" value="ECO:0007669"/>
    <property type="project" value="TreeGrafter"/>
</dbReference>
<keyword evidence="5" id="KW-0547">Nucleotide-binding</keyword>
<dbReference type="PIRSF" id="PIRSF001589">
    <property type="entry name" value="Asn_synthetase_glu-h"/>
    <property type="match status" value="1"/>
</dbReference>
<evidence type="ECO:0000313" key="11">
    <source>
        <dbReference type="EMBL" id="QHS80104.1"/>
    </source>
</evidence>
<dbReference type="InterPro" id="IPR001962">
    <property type="entry name" value="Asn_synthase"/>
</dbReference>
<evidence type="ECO:0000256" key="6">
    <source>
        <dbReference type="ARBA" id="ARBA00022840"/>
    </source>
</evidence>
<dbReference type="Gene3D" id="3.40.50.620">
    <property type="entry name" value="HUPs"/>
    <property type="match status" value="1"/>
</dbReference>
<keyword evidence="6" id="KW-0067">ATP-binding</keyword>
<comment type="catalytic activity">
    <reaction evidence="9">
        <text>L-aspartate + L-glutamine + ATP + H2O = L-asparagine + L-glutamate + AMP + diphosphate + H(+)</text>
        <dbReference type="Rhea" id="RHEA:12228"/>
        <dbReference type="ChEBI" id="CHEBI:15377"/>
        <dbReference type="ChEBI" id="CHEBI:15378"/>
        <dbReference type="ChEBI" id="CHEBI:29985"/>
        <dbReference type="ChEBI" id="CHEBI:29991"/>
        <dbReference type="ChEBI" id="CHEBI:30616"/>
        <dbReference type="ChEBI" id="CHEBI:33019"/>
        <dbReference type="ChEBI" id="CHEBI:58048"/>
        <dbReference type="ChEBI" id="CHEBI:58359"/>
        <dbReference type="ChEBI" id="CHEBI:456215"/>
        <dbReference type="EC" id="6.3.5.4"/>
    </reaction>
</comment>